<dbReference type="InterPro" id="IPR013105">
    <property type="entry name" value="TPR_2"/>
</dbReference>
<dbReference type="SMART" id="SM00028">
    <property type="entry name" value="TPR"/>
    <property type="match status" value="10"/>
</dbReference>
<dbReference type="Proteomes" id="UP000033038">
    <property type="component" value="Chromosome"/>
</dbReference>
<evidence type="ECO:0000256" key="2">
    <source>
        <dbReference type="ARBA" id="ARBA00022803"/>
    </source>
</evidence>
<dbReference type="GeneID" id="25419179"/>
<dbReference type="PROSITE" id="PS50005">
    <property type="entry name" value="TPR"/>
    <property type="match status" value="8"/>
</dbReference>
<protein>
    <submittedName>
        <fullName evidence="6">Photosystem I assembly protein Ycf3</fullName>
    </submittedName>
</protein>
<dbReference type="PATRIC" id="fig|1434109.4.peg.2742"/>
<feature type="repeat" description="TPR" evidence="3">
    <location>
        <begin position="931"/>
        <end position="964"/>
    </location>
</feature>
<sequence>MEYSSLDFQITRSPNVSPYIYHASILEEGNVVASNDFELRRDLKLSQMLESIKKKVTESPEEPEKHNENAEALEEKEREVPHIEFGKMLYSKVFSGQLGEYFNKSIQEVQENGSGLRISLRFGEDVPEISALPWEYLHDDEDFLIRRRNILISRLPAGIKKKKLEPLDSVLRMLVIISGPDDPRISPLNTEKEQEIILEAVDKLQRDQKIKVDFTEDATFENIEGYLNEQDYHLIHFTGHGISIDGKGHLVFETEDQKARLIDNKTLSDLFSERGIRLVVLSSCESAKGSNKEAFGDLASMLSKKGIPAVVAMQYSVLDDVATKFAYNFYRAIASGKPVDLALKEARLVMKNLENSNGFDFATPVLYLSDCNCVNVGNLKPEPSEFVVKPMMMPDLQVMEKGFVARRKELRLLERGFKSDVKRAAIIHGFGGIGKTVLATRFALKMGYYFEGTLGIKFTPTTRPEDVLNKFNSFLLMKGRPELNQILNQQVPLEVKTTLLVNILNQIRFLVIFDNFEDCLNEEKNDIENLELKAFIQHLLNNTTRNTKFLITTRYDFDPLDGRLASGIEHISLPELHFPQTNWLMNNFTELADLGIQKKKKIYNVIGGHPWIIGQFAKHAAVQGVDDLLLDLSPLNKELIEFTLLEKSFSKLDEDAKKLLLCASIYEEAVSVEALSWIIGNEKDECPAVGEPLQKLTQWGLISKEQEYDKSVYSEHTIVKIFIHKKLKEDGLDKKELLIRAAGYYENLVSQTGSLWDYLKARDYYFQAEDWESANEVVENTVNHLIRWGYIKLAMDLLNDSINTTSGATKLSCEGTLANIFYNLGDINTALKIYNIIKYKYEERGDNRGVAITLHQLGMIHQDQGNYEEAVKKYNQSLKIEEELGDKSGIAITLHQLGMIHQDQGNYEEAVKKYNQSLKMKEELGNKSGIAGTLHQLGMIHQKQGNYEEAVKKYNQSLKMKEELGNKSGIAITLHQLGMIHQDQGNYEEAVKKYNQSLKIEEELGDKSGIAITLHQLGNVHYSQGNYEEAVKKYNQSLKMKEELGNKSGIAITLHQLGMIHQKQGNYEEAVKKYNQSLKMKEELGNKSGIAITLHQLGMIHQKQGNYEEAVKKYNQSLKIEEELGDKSGIAITLHQLGNVHYSQGNYEEAVKKYNQSLKMKEELGNKSGIAITLHQIGRINEEEGEYNSALRNYLISFSIFEQLNSPNKEIVARSLLRLRDKMGEEEFNAEFERLVNE</sequence>
<feature type="repeat" description="TPR" evidence="3">
    <location>
        <begin position="891"/>
        <end position="924"/>
    </location>
</feature>
<dbReference type="InterPro" id="IPR024983">
    <property type="entry name" value="CHAT_dom"/>
</dbReference>
<dbReference type="InterPro" id="IPR027417">
    <property type="entry name" value="P-loop_NTPase"/>
</dbReference>
<dbReference type="Gene3D" id="3.40.50.300">
    <property type="entry name" value="P-loop containing nucleotide triphosphate hydrolases"/>
    <property type="match status" value="1"/>
</dbReference>
<organism evidence="6 7">
    <name type="scientific">Methanosarcina barkeri str. Wiesmoor</name>
    <dbReference type="NCBI Taxonomy" id="1434109"/>
    <lineage>
        <taxon>Archaea</taxon>
        <taxon>Methanobacteriati</taxon>
        <taxon>Methanobacteriota</taxon>
        <taxon>Stenosarchaea group</taxon>
        <taxon>Methanomicrobia</taxon>
        <taxon>Methanosarcinales</taxon>
        <taxon>Methanosarcinaceae</taxon>
        <taxon>Methanosarcina</taxon>
    </lineage>
</organism>
<feature type="domain" description="CHAT" evidence="5">
    <location>
        <begin position="120"/>
        <end position="355"/>
    </location>
</feature>
<dbReference type="PROSITE" id="PS50293">
    <property type="entry name" value="TPR_REGION"/>
    <property type="match status" value="8"/>
</dbReference>
<evidence type="ECO:0000313" key="6">
    <source>
        <dbReference type="EMBL" id="AKB51384.1"/>
    </source>
</evidence>
<proteinExistence type="predicted"/>
<dbReference type="RefSeq" id="WP_011307548.1">
    <property type="nucleotide sequence ID" value="NZ_CP009526.1"/>
</dbReference>
<evidence type="ECO:0000256" key="1">
    <source>
        <dbReference type="ARBA" id="ARBA00022737"/>
    </source>
</evidence>
<gene>
    <name evidence="6" type="ORF">MSBRW_2131</name>
</gene>
<reference evidence="6 7" key="1">
    <citation type="submission" date="2014-07" db="EMBL/GenBank/DDBJ databases">
        <title>Methanogenic archaea and the global carbon cycle.</title>
        <authorList>
            <person name="Henriksen J.R."/>
            <person name="Luke J."/>
            <person name="Reinhart S."/>
            <person name="Benedict M.N."/>
            <person name="Youngblut N.D."/>
            <person name="Metcalf M.E."/>
            <person name="Whitaker R.J."/>
            <person name="Metcalf W.W."/>
        </authorList>
    </citation>
    <scope>NUCLEOTIDE SEQUENCE [LARGE SCALE GENOMIC DNA]</scope>
    <source>
        <strain evidence="6 7">Wiesmoor</strain>
    </source>
</reference>
<dbReference type="SUPFAM" id="SSF48452">
    <property type="entry name" value="TPR-like"/>
    <property type="match status" value="3"/>
</dbReference>
<name>A0A0E3QM74_METBA</name>
<evidence type="ECO:0000259" key="5">
    <source>
        <dbReference type="Pfam" id="PF12770"/>
    </source>
</evidence>
<dbReference type="PANTHER" id="PTHR10098">
    <property type="entry name" value="RAPSYN-RELATED"/>
    <property type="match status" value="1"/>
</dbReference>
<evidence type="ECO:0000313" key="7">
    <source>
        <dbReference type="Proteomes" id="UP000033038"/>
    </source>
</evidence>
<dbReference type="PANTHER" id="PTHR10098:SF108">
    <property type="entry name" value="TETRATRICOPEPTIDE REPEAT PROTEIN 28"/>
    <property type="match status" value="1"/>
</dbReference>
<dbReference type="Gene3D" id="1.25.40.10">
    <property type="entry name" value="Tetratricopeptide repeat domain"/>
    <property type="match status" value="4"/>
</dbReference>
<keyword evidence="2 3" id="KW-0802">TPR repeat</keyword>
<dbReference type="KEGG" id="mbw:MSBRW_2131"/>
<dbReference type="InterPro" id="IPR011990">
    <property type="entry name" value="TPR-like_helical_dom_sf"/>
</dbReference>
<dbReference type="SUPFAM" id="SSF52540">
    <property type="entry name" value="P-loop containing nucleoside triphosphate hydrolases"/>
    <property type="match status" value="1"/>
</dbReference>
<dbReference type="Pfam" id="PF13424">
    <property type="entry name" value="TPR_12"/>
    <property type="match status" value="3"/>
</dbReference>
<dbReference type="InterPro" id="IPR019734">
    <property type="entry name" value="TPR_rpt"/>
</dbReference>
<dbReference type="Pfam" id="PF07719">
    <property type="entry name" value="TPR_2"/>
    <property type="match status" value="2"/>
</dbReference>
<feature type="repeat" description="TPR" evidence="3">
    <location>
        <begin position="1011"/>
        <end position="1044"/>
    </location>
</feature>
<evidence type="ECO:0000256" key="4">
    <source>
        <dbReference type="SAM" id="MobiDB-lite"/>
    </source>
</evidence>
<keyword evidence="1" id="KW-0677">Repeat</keyword>
<dbReference type="AlphaFoldDB" id="A0A0E3QM74"/>
<feature type="repeat" description="TPR" evidence="3">
    <location>
        <begin position="1091"/>
        <end position="1124"/>
    </location>
</feature>
<dbReference type="HOGENOM" id="CLU_004034_0_0_2"/>
<dbReference type="EMBL" id="CP009526">
    <property type="protein sequence ID" value="AKB51384.1"/>
    <property type="molecule type" value="Genomic_DNA"/>
</dbReference>
<accession>A0A0E3QM74</accession>
<feature type="repeat" description="TPR" evidence="3">
    <location>
        <begin position="1131"/>
        <end position="1164"/>
    </location>
</feature>
<dbReference type="Pfam" id="PF12770">
    <property type="entry name" value="CHAT"/>
    <property type="match status" value="1"/>
</dbReference>
<feature type="region of interest" description="Disordered" evidence="4">
    <location>
        <begin position="54"/>
        <end position="75"/>
    </location>
</feature>
<feature type="repeat" description="TPR" evidence="3">
    <location>
        <begin position="1051"/>
        <end position="1084"/>
    </location>
</feature>
<feature type="repeat" description="TPR" evidence="3">
    <location>
        <begin position="971"/>
        <end position="1004"/>
    </location>
</feature>
<evidence type="ECO:0000256" key="3">
    <source>
        <dbReference type="PROSITE-ProRule" id="PRU00339"/>
    </source>
</evidence>
<feature type="repeat" description="TPR" evidence="3">
    <location>
        <begin position="851"/>
        <end position="884"/>
    </location>
</feature>